<dbReference type="InterPro" id="IPR003676">
    <property type="entry name" value="SAUR_fam"/>
</dbReference>
<comment type="caution">
    <text evidence="3">The sequence shown here is derived from an EMBL/GenBank/DDBJ whole genome shotgun (WGS) entry which is preliminary data.</text>
</comment>
<protein>
    <submittedName>
        <fullName evidence="3">Uncharacterized protein</fullName>
    </submittedName>
</protein>
<reference evidence="3" key="1">
    <citation type="journal article" date="2023" name="bioRxiv">
        <title>Improved chromosome-level genome assembly for marigold (Tagetes erecta).</title>
        <authorList>
            <person name="Jiang F."/>
            <person name="Yuan L."/>
            <person name="Wang S."/>
            <person name="Wang H."/>
            <person name="Xu D."/>
            <person name="Wang A."/>
            <person name="Fan W."/>
        </authorList>
    </citation>
    <scope>NUCLEOTIDE SEQUENCE</scope>
    <source>
        <strain evidence="3">WSJ</strain>
        <tissue evidence="3">Leaf</tissue>
    </source>
</reference>
<dbReference type="PANTHER" id="PTHR31374:SF274">
    <property type="entry name" value="SMALL AUXIN-UP RNA-RELATED"/>
    <property type="match status" value="1"/>
</dbReference>
<proteinExistence type="inferred from homology"/>
<accession>A0AAD8P8P5</accession>
<dbReference type="Proteomes" id="UP001229421">
    <property type="component" value="Unassembled WGS sequence"/>
</dbReference>
<dbReference type="PANTHER" id="PTHR31374">
    <property type="entry name" value="AUXIN-INDUCED PROTEIN-LIKE-RELATED"/>
    <property type="match status" value="1"/>
</dbReference>
<feature type="compositionally biased region" description="Basic and acidic residues" evidence="2">
    <location>
        <begin position="248"/>
        <end position="259"/>
    </location>
</feature>
<dbReference type="Pfam" id="PF02519">
    <property type="entry name" value="Auxin_inducible"/>
    <property type="match status" value="1"/>
</dbReference>
<dbReference type="GO" id="GO:0009733">
    <property type="term" value="P:response to auxin"/>
    <property type="evidence" value="ECO:0007669"/>
    <property type="project" value="InterPro"/>
</dbReference>
<feature type="region of interest" description="Disordered" evidence="2">
    <location>
        <begin position="211"/>
        <end position="263"/>
    </location>
</feature>
<comment type="similarity">
    <text evidence="1">Belongs to the ARG7 family.</text>
</comment>
<evidence type="ECO:0000313" key="3">
    <source>
        <dbReference type="EMBL" id="KAK1436277.1"/>
    </source>
</evidence>
<dbReference type="EMBL" id="JAUHHV010000001">
    <property type="protein sequence ID" value="KAK1436277.1"/>
    <property type="molecule type" value="Genomic_DNA"/>
</dbReference>
<sequence>MATKQVRGFRIRLKLVYKLFKCVFHERQNKRSTYTKLKSTNYTDKAMARLCKFGKSLKRSVKELCCFKSGFKYGRIDEKACVPRGHLAVYFGEEEDDVCRVLVPVIYFNHPFFGELLKEAEKVYGHDHCGGIHVPCRLSEFEEVENRICAAGGCGGGYGGSWRSWLGARSGGRVPTRGSSSSTSRRKGSGPRSLLVSFGSRSPFATLLTSYAPRPRASSTPPRHPPRQPISPPLPPRQEHNSSGGWRKVNEIQTRRGGNEVRSLSGEMSTRMILVWVLAHHSLPPYEEIERICVVVVIREICGYDLDKFTGNNNTPPQLHEPPTELILLSSTFEYETTLLVDTADLEIFISNLPCQHVSVSPSSEWFSNPSTLNGSEGMPLTDSEVISFRGATKHYQGSDRFRGHSVQSLLKGYQTALSKVFPYLSNKSRF</sequence>
<evidence type="ECO:0000256" key="1">
    <source>
        <dbReference type="ARBA" id="ARBA00006974"/>
    </source>
</evidence>
<keyword evidence="4" id="KW-1185">Reference proteome</keyword>
<evidence type="ECO:0000256" key="2">
    <source>
        <dbReference type="SAM" id="MobiDB-lite"/>
    </source>
</evidence>
<feature type="region of interest" description="Disordered" evidence="2">
    <location>
        <begin position="169"/>
        <end position="197"/>
    </location>
</feature>
<evidence type="ECO:0000313" key="4">
    <source>
        <dbReference type="Proteomes" id="UP001229421"/>
    </source>
</evidence>
<organism evidence="3 4">
    <name type="scientific">Tagetes erecta</name>
    <name type="common">African marigold</name>
    <dbReference type="NCBI Taxonomy" id="13708"/>
    <lineage>
        <taxon>Eukaryota</taxon>
        <taxon>Viridiplantae</taxon>
        <taxon>Streptophyta</taxon>
        <taxon>Embryophyta</taxon>
        <taxon>Tracheophyta</taxon>
        <taxon>Spermatophyta</taxon>
        <taxon>Magnoliopsida</taxon>
        <taxon>eudicotyledons</taxon>
        <taxon>Gunneridae</taxon>
        <taxon>Pentapetalae</taxon>
        <taxon>asterids</taxon>
        <taxon>campanulids</taxon>
        <taxon>Asterales</taxon>
        <taxon>Asteraceae</taxon>
        <taxon>Asteroideae</taxon>
        <taxon>Heliantheae alliance</taxon>
        <taxon>Tageteae</taxon>
        <taxon>Tagetes</taxon>
    </lineage>
</organism>
<name>A0AAD8P8P5_TARER</name>
<dbReference type="AlphaFoldDB" id="A0AAD8P8P5"/>
<feature type="compositionally biased region" description="Low complexity" evidence="2">
    <location>
        <begin position="171"/>
        <end position="183"/>
    </location>
</feature>
<feature type="compositionally biased region" description="Low complexity" evidence="2">
    <location>
        <begin position="212"/>
        <end position="221"/>
    </location>
</feature>
<feature type="compositionally biased region" description="Pro residues" evidence="2">
    <location>
        <begin position="227"/>
        <end position="236"/>
    </location>
</feature>
<gene>
    <name evidence="3" type="ORF">QVD17_02056</name>
</gene>